<gene>
    <name evidence="4" type="primary">iqce</name>
</gene>
<dbReference type="PROSITE" id="PS50096">
    <property type="entry name" value="IQ"/>
    <property type="match status" value="2"/>
</dbReference>
<dbReference type="PANTHER" id="PTHR22590:SF3">
    <property type="entry name" value="IQ DOMAIN-CONTAINING PROTEIN E"/>
    <property type="match status" value="1"/>
</dbReference>
<sequence>MSCTKSTKLSLSLEASDVQTDEDFEELTQRTTTRKRMSSKPPSSPRSPYLSSLKVGSKRVAVSAWRLPRASLGDASVASVDPLGAAASPCLTSLSNGHHGLSQSMRSEYDVTAQILNLTSRKHKQLRSTSNGRVDYGDKEEMYDENIRLKKSLVDQRTDNQQMKAKLRRLEEDTARREKQIEELLDPTKGPEYTRSFVDKNKEGGVVIKGLKQRILKLEQQCREKENALSKLQSELRTTNLEELKITVETYFEEIKRLTILLNAAEKSSRAETKGSQRHQKALGATVLRLSESLKQLQLDNSTLREELSTDSPAEGIKGYREWSKQRLVRRLLELEKRLEAGRKHAPSAKSSCQSEQGVQTMPKENLDVLEAVTVATEEVVPVGTEDMLFLRGRVDGLEEERKLLKETLASKDVELLRLKGVIEDLEQETERWKDEQVKKHEKERKEHREEALRLRLRIQTLEEEDRERPAPGPAPGDPAPASPETPGTPQTGGTAPEDPEGPEGKGRTAPGRGNAEERRRRRAETRLKKERDKAARTIQNGWREHRDQDVVMLQSTLRGHLLRQAQLREPSPTDAKPVPPPSRGDHGDVCADGQMDVADVTTIQSVFRGHLVRCGRATQSSVSPMPSTEGSSPAIQVSGRQGSFPPFPPSKPAPVELHCEANPPRGATPIDSDDSDDIVVSPTRPLRSREKMLL</sequence>
<feature type="region of interest" description="Disordered" evidence="3">
    <location>
        <begin position="431"/>
        <end position="542"/>
    </location>
</feature>
<dbReference type="GeneID" id="115539880"/>
<feature type="compositionally biased region" description="Basic and acidic residues" evidence="3">
    <location>
        <begin position="431"/>
        <end position="454"/>
    </location>
</feature>
<dbReference type="InterPro" id="IPR000048">
    <property type="entry name" value="IQ_motif_EF-hand-BS"/>
</dbReference>
<dbReference type="GeneTree" id="ENSGT00940000163679"/>
<dbReference type="RefSeq" id="XP_030206603.1">
    <property type="nucleotide sequence ID" value="XM_030350743.1"/>
</dbReference>
<feature type="coiled-coil region" evidence="2">
    <location>
        <begin position="208"/>
        <end position="261"/>
    </location>
</feature>
<protein>
    <recommendedName>
        <fullName evidence="6">IQ domain-containing protein E</fullName>
    </recommendedName>
</protein>
<reference evidence="4" key="2">
    <citation type="submission" date="2025-09" db="UniProtKB">
        <authorList>
            <consortium name="Ensembl"/>
        </authorList>
    </citation>
    <scope>IDENTIFICATION</scope>
</reference>
<feature type="compositionally biased region" description="Polar residues" evidence="3">
    <location>
        <begin position="619"/>
        <end position="642"/>
    </location>
</feature>
<accession>A0A8C4ZR76</accession>
<dbReference type="KEGG" id="gmh:115539880"/>
<evidence type="ECO:0000313" key="4">
    <source>
        <dbReference type="Ensembl" id="ENSGMOP00000019251.2"/>
    </source>
</evidence>
<keyword evidence="2" id="KW-0175">Coiled coil</keyword>
<keyword evidence="5" id="KW-1185">Reference proteome</keyword>
<dbReference type="Pfam" id="PF00612">
    <property type="entry name" value="IQ"/>
    <property type="match status" value="1"/>
</dbReference>
<feature type="compositionally biased region" description="Low complexity" evidence="3">
    <location>
        <begin position="1"/>
        <end position="13"/>
    </location>
</feature>
<feature type="region of interest" description="Disordered" evidence="3">
    <location>
        <begin position="565"/>
        <end position="586"/>
    </location>
</feature>
<dbReference type="AlphaFoldDB" id="A0A8C4ZR76"/>
<reference evidence="4" key="1">
    <citation type="submission" date="2025-08" db="UniProtKB">
        <authorList>
            <consortium name="Ensembl"/>
        </authorList>
    </citation>
    <scope>IDENTIFICATION</scope>
</reference>
<organism evidence="4 5">
    <name type="scientific">Gadus morhua</name>
    <name type="common">Atlantic cod</name>
    <dbReference type="NCBI Taxonomy" id="8049"/>
    <lineage>
        <taxon>Eukaryota</taxon>
        <taxon>Metazoa</taxon>
        <taxon>Chordata</taxon>
        <taxon>Craniata</taxon>
        <taxon>Vertebrata</taxon>
        <taxon>Euteleostomi</taxon>
        <taxon>Actinopterygii</taxon>
        <taxon>Neopterygii</taxon>
        <taxon>Teleostei</taxon>
        <taxon>Neoteleostei</taxon>
        <taxon>Acanthomorphata</taxon>
        <taxon>Zeiogadaria</taxon>
        <taxon>Gadariae</taxon>
        <taxon>Gadiformes</taxon>
        <taxon>Gadoidei</taxon>
        <taxon>Gadidae</taxon>
        <taxon>Gadus</taxon>
    </lineage>
</organism>
<keyword evidence="1" id="KW-0677">Repeat</keyword>
<feature type="coiled-coil region" evidence="2">
    <location>
        <begin position="153"/>
        <end position="180"/>
    </location>
</feature>
<feature type="compositionally biased region" description="Low complexity" evidence="3">
    <location>
        <begin position="485"/>
        <end position="497"/>
    </location>
</feature>
<dbReference type="PANTHER" id="PTHR22590">
    <property type="entry name" value="MYOSIN MOTOR DOMAIN-CONTAINING PROTEIN"/>
    <property type="match status" value="1"/>
</dbReference>
<feature type="compositionally biased region" description="Pro residues" evidence="3">
    <location>
        <begin position="471"/>
        <end position="484"/>
    </location>
</feature>
<evidence type="ECO:0000256" key="1">
    <source>
        <dbReference type="ARBA" id="ARBA00022737"/>
    </source>
</evidence>
<feature type="compositionally biased region" description="Basic and acidic residues" evidence="3">
    <location>
        <begin position="515"/>
        <end position="536"/>
    </location>
</feature>
<dbReference type="Ensembl" id="ENSGMOT00000019716.2">
    <property type="protein sequence ID" value="ENSGMOP00000019251.2"/>
    <property type="gene ID" value="ENSGMOG00000017891.2"/>
</dbReference>
<proteinExistence type="predicted"/>
<evidence type="ECO:0008006" key="6">
    <source>
        <dbReference type="Google" id="ProtNLM"/>
    </source>
</evidence>
<feature type="region of interest" description="Disordered" evidence="3">
    <location>
        <begin position="619"/>
        <end position="695"/>
    </location>
</feature>
<dbReference type="OMA" id="TLISKCQ"/>
<dbReference type="OrthoDB" id="8956333at2759"/>
<feature type="coiled-coil region" evidence="2">
    <location>
        <begin position="287"/>
        <end position="345"/>
    </location>
</feature>
<name>A0A8C4ZR76_GADMO</name>
<dbReference type="CTD" id="23288"/>
<feature type="region of interest" description="Disordered" evidence="3">
    <location>
        <begin position="1"/>
        <end position="52"/>
    </location>
</feature>
<dbReference type="InterPro" id="IPR052318">
    <property type="entry name" value="CellDiv_DevSignal_Domain"/>
</dbReference>
<evidence type="ECO:0000256" key="3">
    <source>
        <dbReference type="SAM" id="MobiDB-lite"/>
    </source>
</evidence>
<dbReference type="Proteomes" id="UP000694546">
    <property type="component" value="Chromosome 3"/>
</dbReference>
<evidence type="ECO:0000313" key="5">
    <source>
        <dbReference type="Proteomes" id="UP000694546"/>
    </source>
</evidence>
<dbReference type="Gene3D" id="1.20.5.190">
    <property type="match status" value="1"/>
</dbReference>
<evidence type="ECO:0000256" key="2">
    <source>
        <dbReference type="SAM" id="Coils"/>
    </source>
</evidence>